<evidence type="ECO:0000313" key="5">
    <source>
        <dbReference type="Proteomes" id="UP000091857"/>
    </source>
</evidence>
<dbReference type="Gene3D" id="3.30.40.10">
    <property type="entry name" value="Zinc/RING finger domain, C3HC4 (zinc finger)"/>
    <property type="match status" value="1"/>
</dbReference>
<keyword evidence="1" id="KW-0479">Metal-binding</keyword>
<dbReference type="Pfam" id="PF13639">
    <property type="entry name" value="zf-RING_2"/>
    <property type="match status" value="1"/>
</dbReference>
<dbReference type="PROSITE" id="PS50089">
    <property type="entry name" value="ZF_RING_2"/>
    <property type="match status" value="1"/>
</dbReference>
<dbReference type="OrthoDB" id="8062037at2759"/>
<feature type="coiled-coil region" evidence="2">
    <location>
        <begin position="247"/>
        <end position="281"/>
    </location>
</feature>
<gene>
    <name evidence="4" type="ORF">MANES_01G252600v8</name>
</gene>
<keyword evidence="2" id="KW-0175">Coiled coil</keyword>
<dbReference type="OMA" id="EHFFGKA"/>
<dbReference type="Gramene" id="Manes.01G252600.1.v8.1">
    <property type="protein sequence ID" value="Manes.01G252600.1.v8.1.CDS"/>
    <property type="gene ID" value="Manes.01G252600.v8.1"/>
</dbReference>
<dbReference type="InterPro" id="IPR013083">
    <property type="entry name" value="Znf_RING/FYVE/PHD"/>
</dbReference>
<evidence type="ECO:0000259" key="3">
    <source>
        <dbReference type="PROSITE" id="PS50089"/>
    </source>
</evidence>
<reference evidence="5" key="1">
    <citation type="journal article" date="2016" name="Nat. Biotechnol.">
        <title>Sequencing wild and cultivated cassava and related species reveals extensive interspecific hybridization and genetic diversity.</title>
        <authorList>
            <person name="Bredeson J.V."/>
            <person name="Lyons J.B."/>
            <person name="Prochnik S.E."/>
            <person name="Wu G.A."/>
            <person name="Ha C.M."/>
            <person name="Edsinger-Gonzales E."/>
            <person name="Grimwood J."/>
            <person name="Schmutz J."/>
            <person name="Rabbi I.Y."/>
            <person name="Egesi C."/>
            <person name="Nauluvula P."/>
            <person name="Lebot V."/>
            <person name="Ndunguru J."/>
            <person name="Mkamilo G."/>
            <person name="Bart R.S."/>
            <person name="Setter T.L."/>
            <person name="Gleadow R.M."/>
            <person name="Kulakow P."/>
            <person name="Ferguson M.E."/>
            <person name="Rounsley S."/>
            <person name="Rokhsar D.S."/>
        </authorList>
    </citation>
    <scope>NUCLEOTIDE SEQUENCE [LARGE SCALE GENOMIC DNA]</scope>
    <source>
        <strain evidence="5">cv. AM560-2</strain>
    </source>
</reference>
<protein>
    <recommendedName>
        <fullName evidence="3">RING-type domain-containing protein</fullName>
    </recommendedName>
</protein>
<dbReference type="EMBL" id="CM004387">
    <property type="protein sequence ID" value="OAY62238.1"/>
    <property type="molecule type" value="Genomic_DNA"/>
</dbReference>
<dbReference type="AlphaFoldDB" id="A0A2C9WRK0"/>
<dbReference type="Proteomes" id="UP000091857">
    <property type="component" value="Chromosome 1"/>
</dbReference>
<dbReference type="STRING" id="3983.A0A2C9WRK0"/>
<evidence type="ECO:0000256" key="2">
    <source>
        <dbReference type="SAM" id="Coils"/>
    </source>
</evidence>
<keyword evidence="5" id="KW-1185">Reference proteome</keyword>
<organism evidence="4 5">
    <name type="scientific">Manihot esculenta</name>
    <name type="common">Cassava</name>
    <name type="synonym">Jatropha manihot</name>
    <dbReference type="NCBI Taxonomy" id="3983"/>
    <lineage>
        <taxon>Eukaryota</taxon>
        <taxon>Viridiplantae</taxon>
        <taxon>Streptophyta</taxon>
        <taxon>Embryophyta</taxon>
        <taxon>Tracheophyta</taxon>
        <taxon>Spermatophyta</taxon>
        <taxon>Magnoliopsida</taxon>
        <taxon>eudicotyledons</taxon>
        <taxon>Gunneridae</taxon>
        <taxon>Pentapetalae</taxon>
        <taxon>rosids</taxon>
        <taxon>fabids</taxon>
        <taxon>Malpighiales</taxon>
        <taxon>Euphorbiaceae</taxon>
        <taxon>Crotonoideae</taxon>
        <taxon>Manihoteae</taxon>
        <taxon>Manihot</taxon>
    </lineage>
</organism>
<dbReference type="PANTHER" id="PTHR47344:SF1">
    <property type="entry name" value="RING ZINC FINGER PROTEIN-RELATED"/>
    <property type="match status" value="1"/>
</dbReference>
<comment type="caution">
    <text evidence="4">The sequence shown here is derived from an EMBL/GenBank/DDBJ whole genome shotgun (WGS) entry which is preliminary data.</text>
</comment>
<dbReference type="GO" id="GO:0008270">
    <property type="term" value="F:zinc ion binding"/>
    <property type="evidence" value="ECO:0007669"/>
    <property type="project" value="UniProtKB-KW"/>
</dbReference>
<name>A0A2C9WRK0_MANES</name>
<accession>A0A2C9WRK0</accession>
<dbReference type="InterPro" id="IPR001841">
    <property type="entry name" value="Znf_RING"/>
</dbReference>
<keyword evidence="1" id="KW-0862">Zinc</keyword>
<dbReference type="PANTHER" id="PTHR47344">
    <property type="entry name" value="RING ZINC FINGER PROTEIN-RELATED"/>
    <property type="match status" value="1"/>
</dbReference>
<sequence length="575" mass="63345">MVINTNSFAKTICSICYEDLKPIVEDLQAISICGHVFHELCLQQWFEYCSNSRKCSCPVCKQSCTGINVARLYFQSLGDQNEPFMSQKVIDCKEDPELLRGEVRRLEVKVSGLTSNLERQGKEIQKLNEELCICKDQVKKEVILRNDAMEQKTSTQQLLVSKSEELHSLKLECLRLQDRNMALAKELAALKLVSDPNLDEDEILKLASFGNETNNKDTVDVLRKSLVIRNMSYKELMAKCNQLGRGEARSSKKLEKAKEKIKKLKTKVKELEMMVEEKDNTALRALKASTKIDCEEDAVNDINVNSDDFFTRPDFSEDQKEKLHKSVIKLDGTGNLNSDQGNFNIIKNAGASSTKERTTTTGLIKEINTCFIIDEVLSDTDSRHQISEDMKSALPKSEAISNINSKAKVDGLANPGGFSGTGPSINRDNGNTLAASTEEEVTLALDDVKHVQPMLKIKKEASTLVPVSSPGNICFSGGLLAPDGSNRYLGKWCKRGQSKGSLALQRPGTSASGSGDLIAVGSDGRGGRIKVLKSLNLSSLENSATAKRCKYGTKASISQSQGCLQIEHFFGKATH</sequence>
<dbReference type="SUPFAM" id="SSF57850">
    <property type="entry name" value="RING/U-box"/>
    <property type="match status" value="1"/>
</dbReference>
<keyword evidence="1" id="KW-0863">Zinc-finger</keyword>
<evidence type="ECO:0000256" key="1">
    <source>
        <dbReference type="PROSITE-ProRule" id="PRU00175"/>
    </source>
</evidence>
<dbReference type="SMART" id="SM00184">
    <property type="entry name" value="RING"/>
    <property type="match status" value="1"/>
</dbReference>
<dbReference type="CDD" id="cd16448">
    <property type="entry name" value="RING-H2"/>
    <property type="match status" value="1"/>
</dbReference>
<feature type="domain" description="RING-type" evidence="3">
    <location>
        <begin position="13"/>
        <end position="61"/>
    </location>
</feature>
<proteinExistence type="predicted"/>
<evidence type="ECO:0000313" key="4">
    <source>
        <dbReference type="EMBL" id="OAY62238.1"/>
    </source>
</evidence>